<dbReference type="CDD" id="cd00093">
    <property type="entry name" value="HTH_XRE"/>
    <property type="match status" value="1"/>
</dbReference>
<name>A0A1I4ATU5_9ACTN</name>
<feature type="domain" description="HTH cro/C1-type" evidence="1">
    <location>
        <begin position="154"/>
        <end position="208"/>
    </location>
</feature>
<dbReference type="InterPro" id="IPR001387">
    <property type="entry name" value="Cro/C1-type_HTH"/>
</dbReference>
<sequence length="223" mass="25132">MRKPYGFEIEPEVREWLDNLSDGDFKRVDEVAGLLAEKGAELGGPWSDHLEGPVWELRVRLRDVAARVTYWCTPGRTIVLLTVFRKTKQHDQRQIDRAVRAQKICERDHHGPVAEIYEAGVMTGYHTRWVRPEPSVEDPERIMIREALAFGKALYDRRSALGLTVAELAERAGMTEDEIECIEEGGTAPTIALLRHLAAALNADVRLTSGHDLGSVWFEPHAA</sequence>
<dbReference type="Pfam" id="PF05973">
    <property type="entry name" value="Gp49"/>
    <property type="match status" value="1"/>
</dbReference>
<dbReference type="AlphaFoldDB" id="A0A1I4ATU5"/>
<dbReference type="PROSITE" id="PS50943">
    <property type="entry name" value="HTH_CROC1"/>
    <property type="match status" value="1"/>
</dbReference>
<keyword evidence="3" id="KW-1185">Reference proteome</keyword>
<dbReference type="InterPro" id="IPR009241">
    <property type="entry name" value="HigB-like"/>
</dbReference>
<dbReference type="Proteomes" id="UP000199111">
    <property type="component" value="Unassembled WGS sequence"/>
</dbReference>
<protein>
    <submittedName>
        <fullName evidence="2">Helix-turn-helix domain-containing protein</fullName>
    </submittedName>
</protein>
<dbReference type="InterPro" id="IPR010982">
    <property type="entry name" value="Lambda_DNA-bd_dom_sf"/>
</dbReference>
<dbReference type="Gene3D" id="1.10.260.40">
    <property type="entry name" value="lambda repressor-like DNA-binding domains"/>
    <property type="match status" value="1"/>
</dbReference>
<organism evidence="2 3">
    <name type="scientific">Streptosporangium canum</name>
    <dbReference type="NCBI Taxonomy" id="324952"/>
    <lineage>
        <taxon>Bacteria</taxon>
        <taxon>Bacillati</taxon>
        <taxon>Actinomycetota</taxon>
        <taxon>Actinomycetes</taxon>
        <taxon>Streptosporangiales</taxon>
        <taxon>Streptosporangiaceae</taxon>
        <taxon>Streptosporangium</taxon>
    </lineage>
</organism>
<dbReference type="EMBL" id="FOQY01000029">
    <property type="protein sequence ID" value="SFK59978.1"/>
    <property type="molecule type" value="Genomic_DNA"/>
</dbReference>
<proteinExistence type="predicted"/>
<dbReference type="GeneID" id="96304355"/>
<dbReference type="SMART" id="SM00530">
    <property type="entry name" value="HTH_XRE"/>
    <property type="match status" value="1"/>
</dbReference>
<reference evidence="3" key="1">
    <citation type="submission" date="2016-10" db="EMBL/GenBank/DDBJ databases">
        <authorList>
            <person name="Varghese N."/>
            <person name="Submissions S."/>
        </authorList>
    </citation>
    <scope>NUCLEOTIDE SEQUENCE [LARGE SCALE GENOMIC DNA]</scope>
    <source>
        <strain evidence="3">CGMCC 4.2126</strain>
    </source>
</reference>
<evidence type="ECO:0000313" key="3">
    <source>
        <dbReference type="Proteomes" id="UP000199111"/>
    </source>
</evidence>
<accession>A0A1I4ATU5</accession>
<evidence type="ECO:0000259" key="1">
    <source>
        <dbReference type="PROSITE" id="PS50943"/>
    </source>
</evidence>
<evidence type="ECO:0000313" key="2">
    <source>
        <dbReference type="EMBL" id="SFK59978.1"/>
    </source>
</evidence>
<dbReference type="GO" id="GO:0003677">
    <property type="term" value="F:DNA binding"/>
    <property type="evidence" value="ECO:0007669"/>
    <property type="project" value="InterPro"/>
</dbReference>
<dbReference type="RefSeq" id="WP_245789823.1">
    <property type="nucleotide sequence ID" value="NZ_FOQY01000029.1"/>
</dbReference>
<gene>
    <name evidence="2" type="ORF">SAMN05216275_12992</name>
</gene>
<dbReference type="SUPFAM" id="SSF47413">
    <property type="entry name" value="lambda repressor-like DNA-binding domains"/>
    <property type="match status" value="1"/>
</dbReference>
<dbReference type="Pfam" id="PF13560">
    <property type="entry name" value="HTH_31"/>
    <property type="match status" value="1"/>
</dbReference>